<proteinExistence type="predicted"/>
<protein>
    <submittedName>
        <fullName evidence="1">Uncharacterized protein</fullName>
    </submittedName>
</protein>
<dbReference type="Proteomes" id="UP000035740">
    <property type="component" value="Unassembled WGS sequence"/>
</dbReference>
<evidence type="ECO:0000313" key="2">
    <source>
        <dbReference type="Proteomes" id="UP000035740"/>
    </source>
</evidence>
<sequence length="56" mass="6684">MVLALQGRTMDCNNVIMRRSYHHKHLHTKKAAKGTKAMNVNYLMSIFKLTLIRWRR</sequence>
<gene>
    <name evidence="1" type="ORF">BVRB_6g155700</name>
</gene>
<dbReference type="Gramene" id="KMS97370">
    <property type="protein sequence ID" value="KMS97370"/>
    <property type="gene ID" value="BVRB_6g155700"/>
</dbReference>
<reference evidence="1 2" key="1">
    <citation type="journal article" date="2014" name="Nature">
        <title>The genome of the recently domesticated crop plant sugar beet (Beta vulgaris).</title>
        <authorList>
            <person name="Dohm J.C."/>
            <person name="Minoche A.E."/>
            <person name="Holtgrawe D."/>
            <person name="Capella-Gutierrez S."/>
            <person name="Zakrzewski F."/>
            <person name="Tafer H."/>
            <person name="Rupp O."/>
            <person name="Sorensen T.R."/>
            <person name="Stracke R."/>
            <person name="Reinhardt R."/>
            <person name="Goesmann A."/>
            <person name="Kraft T."/>
            <person name="Schulz B."/>
            <person name="Stadler P.F."/>
            <person name="Schmidt T."/>
            <person name="Gabaldon T."/>
            <person name="Lehrach H."/>
            <person name="Weisshaar B."/>
            <person name="Himmelbauer H."/>
        </authorList>
    </citation>
    <scope>NUCLEOTIDE SEQUENCE [LARGE SCALE GENOMIC DNA]</scope>
    <source>
        <tissue evidence="1">Taproot</tissue>
    </source>
</reference>
<dbReference type="AlphaFoldDB" id="A0A0J8E2N9"/>
<organism evidence="1 2">
    <name type="scientific">Beta vulgaris subsp. vulgaris</name>
    <name type="common">Beet</name>
    <dbReference type="NCBI Taxonomy" id="3555"/>
    <lineage>
        <taxon>Eukaryota</taxon>
        <taxon>Viridiplantae</taxon>
        <taxon>Streptophyta</taxon>
        <taxon>Embryophyta</taxon>
        <taxon>Tracheophyta</taxon>
        <taxon>Spermatophyta</taxon>
        <taxon>Magnoliopsida</taxon>
        <taxon>eudicotyledons</taxon>
        <taxon>Gunneridae</taxon>
        <taxon>Pentapetalae</taxon>
        <taxon>Caryophyllales</taxon>
        <taxon>Chenopodiaceae</taxon>
        <taxon>Betoideae</taxon>
        <taxon>Beta</taxon>
    </lineage>
</organism>
<dbReference type="EMBL" id="KQ090324">
    <property type="protein sequence ID" value="KMS97370.1"/>
    <property type="molecule type" value="Genomic_DNA"/>
</dbReference>
<accession>A0A0J8E2N9</accession>
<evidence type="ECO:0000313" key="1">
    <source>
        <dbReference type="EMBL" id="KMS97370.1"/>
    </source>
</evidence>
<keyword evidence="2" id="KW-1185">Reference proteome</keyword>
<name>A0A0J8E2N9_BETVV</name>